<name>A0ABW0PF75_9BURK</name>
<keyword evidence="2" id="KW-1185">Reference proteome</keyword>
<dbReference type="RefSeq" id="WP_379719292.1">
    <property type="nucleotide sequence ID" value="NZ_JBHSMS010000026.1"/>
</dbReference>
<dbReference type="EMBL" id="JBHSMS010000026">
    <property type="protein sequence ID" value="MFC5511080.1"/>
    <property type="molecule type" value="Genomic_DNA"/>
</dbReference>
<protein>
    <submittedName>
        <fullName evidence="1">Uncharacterized protein</fullName>
    </submittedName>
</protein>
<comment type="caution">
    <text evidence="1">The sequence shown here is derived from an EMBL/GenBank/DDBJ whole genome shotgun (WGS) entry which is preliminary data.</text>
</comment>
<organism evidence="1 2">
    <name type="scientific">Massilia jejuensis</name>
    <dbReference type="NCBI Taxonomy" id="648894"/>
    <lineage>
        <taxon>Bacteria</taxon>
        <taxon>Pseudomonadati</taxon>
        <taxon>Pseudomonadota</taxon>
        <taxon>Betaproteobacteria</taxon>
        <taxon>Burkholderiales</taxon>
        <taxon>Oxalobacteraceae</taxon>
        <taxon>Telluria group</taxon>
        <taxon>Massilia</taxon>
    </lineage>
</organism>
<evidence type="ECO:0000313" key="2">
    <source>
        <dbReference type="Proteomes" id="UP001596031"/>
    </source>
</evidence>
<evidence type="ECO:0000313" key="1">
    <source>
        <dbReference type="EMBL" id="MFC5511080.1"/>
    </source>
</evidence>
<proteinExistence type="predicted"/>
<gene>
    <name evidence="1" type="ORF">ACFPOU_08065</name>
</gene>
<accession>A0ABW0PF75</accession>
<reference evidence="2" key="1">
    <citation type="journal article" date="2019" name="Int. J. Syst. Evol. Microbiol.">
        <title>The Global Catalogue of Microorganisms (GCM) 10K type strain sequencing project: providing services to taxonomists for standard genome sequencing and annotation.</title>
        <authorList>
            <consortium name="The Broad Institute Genomics Platform"/>
            <consortium name="The Broad Institute Genome Sequencing Center for Infectious Disease"/>
            <person name="Wu L."/>
            <person name="Ma J."/>
        </authorList>
    </citation>
    <scope>NUCLEOTIDE SEQUENCE [LARGE SCALE GENOMIC DNA]</scope>
    <source>
        <strain evidence="2">CCUG 38813</strain>
    </source>
</reference>
<sequence length="442" mass="48638">MPAPTSHFDRAIELARHLTATAVAVDGQPVVVYRGEHGVSTDLIHARTRSVSFGSAAAASEYAQHPNQRGDVAVAPRVIAAYLAIANPVIDNRDDPFIEMGTIVEKLGRDKAERIARRFAGHIENTGNWVEGFSHDYDSVEHMLDLEPDRITDLYLDAYPVFDDDEVVGWFAQAGYDGAIHLGNGITALEPEYKVFDQAQIHCAIGIDRVALLRAMVPAITTQLRPADTDQAGDSSTHEKEEILNASTLLQFCSNYRGETEYLVLKGALAGRRVSYRYMNREFYEQDYADFGGRVWSGDSASYRREVLGSVGLVCCSGALVPPEIVDEVNRLSADWRDQHPDLCAGPARAGVYVQGRGWSEAADIVFQYGYVLERFPSVAAAEQWLSQPRRAQPDQVWEEGGGQVVREFSVSVLGNRIVLVEQDGQEVGEVEEEGVGMTVAC</sequence>
<dbReference type="Proteomes" id="UP001596031">
    <property type="component" value="Unassembled WGS sequence"/>
</dbReference>